<dbReference type="AlphaFoldDB" id="A0A1V9DH94"/>
<dbReference type="EMBL" id="MWUE01000017">
    <property type="protein sequence ID" value="OQP33206.1"/>
    <property type="molecule type" value="Genomic_DNA"/>
</dbReference>
<name>A0A1V9DH94_9GAMM</name>
<evidence type="ECO:0000313" key="2">
    <source>
        <dbReference type="EMBL" id="OQP33206.1"/>
    </source>
</evidence>
<reference evidence="2 3" key="1">
    <citation type="submission" date="2017-02" db="EMBL/GenBank/DDBJ databases">
        <title>Whole genome shotgun sequence of Pantoea agglomerans strain AS1 isolated from a cycad, Zamia floridana in Central Florida, USA.</title>
        <authorList>
            <person name="Lata P."/>
            <person name="Govindarajan S."/>
            <person name="Qi F."/>
            <person name="Li J.-L."/>
            <person name="Maurya S.K."/>
            <person name="Sahoo M.K."/>
        </authorList>
    </citation>
    <scope>NUCLEOTIDE SEQUENCE [LARGE SCALE GENOMIC DNA]</scope>
    <source>
        <strain evidence="2 3">AS1</strain>
    </source>
</reference>
<organism evidence="2 3">
    <name type="scientific">Pantoea latae</name>
    <dbReference type="NCBI Taxonomy" id="1964541"/>
    <lineage>
        <taxon>Bacteria</taxon>
        <taxon>Pseudomonadati</taxon>
        <taxon>Pseudomonadota</taxon>
        <taxon>Gammaproteobacteria</taxon>
        <taxon>Enterobacterales</taxon>
        <taxon>Erwiniaceae</taxon>
        <taxon>Pantoea</taxon>
    </lineage>
</organism>
<evidence type="ECO:0000313" key="3">
    <source>
        <dbReference type="Proteomes" id="UP000192769"/>
    </source>
</evidence>
<gene>
    <name evidence="2" type="ORF">B2J69_11675</name>
</gene>
<dbReference type="Proteomes" id="UP000192769">
    <property type="component" value="Unassembled WGS sequence"/>
</dbReference>
<dbReference type="InterPro" id="IPR007138">
    <property type="entry name" value="ABM_dom"/>
</dbReference>
<dbReference type="GO" id="GO:0004497">
    <property type="term" value="F:monooxygenase activity"/>
    <property type="evidence" value="ECO:0007669"/>
    <property type="project" value="UniProtKB-KW"/>
</dbReference>
<comment type="caution">
    <text evidence="2">The sequence shown here is derived from an EMBL/GenBank/DDBJ whole genome shotgun (WGS) entry which is preliminary data.</text>
</comment>
<dbReference type="Gene3D" id="3.30.70.100">
    <property type="match status" value="1"/>
</dbReference>
<sequence length="91" mass="10646">MIKLTGRLLCHNAEETEQVRRYLPEHIRLTREESGCLSFEVNETDDPLIWTVEELFASQQAFDLHQARTKASLWGQQTQAIAREYRVEEIA</sequence>
<protein>
    <submittedName>
        <fullName evidence="2">Antibiotic biosynthesis monooxygenase</fullName>
    </submittedName>
</protein>
<keyword evidence="2" id="KW-0503">Monooxygenase</keyword>
<accession>A0A1V9DH94</accession>
<dbReference type="InterPro" id="IPR011008">
    <property type="entry name" value="Dimeric_a/b-barrel"/>
</dbReference>
<dbReference type="OrthoDB" id="9812192at2"/>
<dbReference type="SUPFAM" id="SSF54909">
    <property type="entry name" value="Dimeric alpha+beta barrel"/>
    <property type="match status" value="1"/>
</dbReference>
<feature type="domain" description="ABM" evidence="1">
    <location>
        <begin position="12"/>
        <end position="68"/>
    </location>
</feature>
<dbReference type="Pfam" id="PF03992">
    <property type="entry name" value="ABM"/>
    <property type="match status" value="1"/>
</dbReference>
<proteinExistence type="predicted"/>
<dbReference type="RefSeq" id="WP_081139459.1">
    <property type="nucleotide sequence ID" value="NZ_MWUE01000017.1"/>
</dbReference>
<keyword evidence="3" id="KW-1185">Reference proteome</keyword>
<evidence type="ECO:0000259" key="1">
    <source>
        <dbReference type="Pfam" id="PF03992"/>
    </source>
</evidence>
<keyword evidence="2" id="KW-0560">Oxidoreductase</keyword>